<proteinExistence type="predicted"/>
<reference evidence="1" key="1">
    <citation type="submission" date="2019-08" db="EMBL/GenBank/DDBJ databases">
        <authorList>
            <person name="Kucharzyk K."/>
            <person name="Murdoch R.W."/>
            <person name="Higgins S."/>
            <person name="Loffler F."/>
        </authorList>
    </citation>
    <scope>NUCLEOTIDE SEQUENCE</scope>
</reference>
<gene>
    <name evidence="1" type="ORF">SDC9_169822</name>
</gene>
<dbReference type="EMBL" id="VSSQ01070665">
    <property type="protein sequence ID" value="MPN22439.1"/>
    <property type="molecule type" value="Genomic_DNA"/>
</dbReference>
<dbReference type="AlphaFoldDB" id="A0A645G9G1"/>
<accession>A0A645G9G1</accession>
<comment type="caution">
    <text evidence="1">The sequence shown here is derived from an EMBL/GenBank/DDBJ whole genome shotgun (WGS) entry which is preliminary data.</text>
</comment>
<protein>
    <submittedName>
        <fullName evidence="1">Uncharacterized protein</fullName>
    </submittedName>
</protein>
<evidence type="ECO:0000313" key="1">
    <source>
        <dbReference type="EMBL" id="MPN22439.1"/>
    </source>
</evidence>
<organism evidence="1">
    <name type="scientific">bioreactor metagenome</name>
    <dbReference type="NCBI Taxonomy" id="1076179"/>
    <lineage>
        <taxon>unclassified sequences</taxon>
        <taxon>metagenomes</taxon>
        <taxon>ecological metagenomes</taxon>
    </lineage>
</organism>
<name>A0A645G9G1_9ZZZZ</name>
<sequence>MQLHGQVIGNLSAHGYDNAFGYLNIDNVECTLKRELIKVKPVAHIVIG</sequence>